<dbReference type="WBParaSite" id="MhA1_Contig933.frz3.gene2">
    <property type="protein sequence ID" value="MhA1_Contig933.frz3.gene2"/>
    <property type="gene ID" value="MhA1_Contig933.frz3.gene2"/>
</dbReference>
<dbReference type="Pfam" id="PF25795">
    <property type="entry name" value="TPR_XPO7"/>
    <property type="match status" value="1"/>
</dbReference>
<comment type="similarity">
    <text evidence="3">Belongs to the exportin family.</text>
</comment>
<dbReference type="OMA" id="DCFHELC"/>
<evidence type="ECO:0000259" key="8">
    <source>
        <dbReference type="Pfam" id="PF25795"/>
    </source>
</evidence>
<dbReference type="Gene3D" id="1.25.10.10">
    <property type="entry name" value="Leucine-rich Repeat Variant"/>
    <property type="match status" value="1"/>
</dbReference>
<keyword evidence="5" id="KW-0963">Cytoplasm</keyword>
<dbReference type="GO" id="GO:0005643">
    <property type="term" value="C:nuclear pore"/>
    <property type="evidence" value="ECO:0007669"/>
    <property type="project" value="TreeGrafter"/>
</dbReference>
<dbReference type="SUPFAM" id="SSF48371">
    <property type="entry name" value="ARM repeat"/>
    <property type="match status" value="1"/>
</dbReference>
<dbReference type="AlphaFoldDB" id="A0A1I8C1N7"/>
<evidence type="ECO:0000256" key="7">
    <source>
        <dbReference type="ARBA" id="ARBA00023242"/>
    </source>
</evidence>
<evidence type="ECO:0000256" key="6">
    <source>
        <dbReference type="ARBA" id="ARBA00022927"/>
    </source>
</evidence>
<evidence type="ECO:0000313" key="9">
    <source>
        <dbReference type="Proteomes" id="UP000095281"/>
    </source>
</evidence>
<dbReference type="InterPro" id="IPR016024">
    <property type="entry name" value="ARM-type_fold"/>
</dbReference>
<dbReference type="GO" id="GO:0006611">
    <property type="term" value="P:protein export from nucleus"/>
    <property type="evidence" value="ECO:0007669"/>
    <property type="project" value="TreeGrafter"/>
</dbReference>
<evidence type="ECO:0000256" key="1">
    <source>
        <dbReference type="ARBA" id="ARBA00004123"/>
    </source>
</evidence>
<keyword evidence="7" id="KW-0539">Nucleus</keyword>
<comment type="subcellular location">
    <subcellularLocation>
        <location evidence="2">Cytoplasm</location>
    </subcellularLocation>
    <subcellularLocation>
        <location evidence="1">Nucleus</location>
    </subcellularLocation>
</comment>
<evidence type="ECO:0000256" key="5">
    <source>
        <dbReference type="ARBA" id="ARBA00022490"/>
    </source>
</evidence>
<keyword evidence="4" id="KW-0813">Transport</keyword>
<evidence type="ECO:0000256" key="2">
    <source>
        <dbReference type="ARBA" id="ARBA00004496"/>
    </source>
</evidence>
<evidence type="ECO:0000256" key="4">
    <source>
        <dbReference type="ARBA" id="ARBA00022448"/>
    </source>
</evidence>
<evidence type="ECO:0000313" key="10">
    <source>
        <dbReference type="WBParaSite" id="MhA1_Contig933.frz3.gene2"/>
    </source>
</evidence>
<dbReference type="PANTHER" id="PTHR12596">
    <property type="entry name" value="EXPORTIN 4,7-RELATED"/>
    <property type="match status" value="1"/>
</dbReference>
<sequence length="1148" mass="131680">MYDIDFLNRLSRTLCEAVNEQDRRVAEETLSKLIDSNQCLQHCLLLLESGEQPYAQVVASGALKRLLNKKVNLSLQDRLELSRYLLKYLVARPSLPLYIQNPLCKLYAYLTKIGWLEKDQTETFHFQVPITQILGLAKEPTAEGSIGLKLLNSLVEEMNLEEGFDSVSKQRKISGSFRDSRLLDIFIVSLDILKQAIDVKPLNESMLSYITLALDLSFACTNFDFAGIVNDETLDEGTNVQIPTKWRPVLVEKQVVNMFFDLYFILPQQIVSKAFLTLVQLVSIRRLLFDGVDRLKFLDSFIRGLKRVLESAPKLSYPDNFHQFCRILSRLKANYQVSELVKCGDQFSNLLELLTVFTQQSLQMSHLFTQSSIFYLMSFWSRMAGSLTYARIDVDLISAAIPKVCSAFIRSRVLLCESVVRGNIEDPLDDMGSVKQLMELFTVISRNDYKTTVEELVRNFEESLAVLFRQGVSNQDQLIARKQLIWLITMMAAGINGKGSASYGDSDEDIYDGEVVFRVWKTMQMTDQRLERQQPGAVDIQLEFAYIYLMDEFRRACITDQVQRENKVYEKLAPLGINDEAGVLRFFAQKLITNLKFWGKDERILNSTLSLLNDLTAGYSNVRRLLKTQEIQLLLRNHAVFDFVAVNEDISIMRSRTNFYASLMRLVNIELEEEPAFFDEFMAPITVKFKEICSIFQNGNISSSVNEPQIRMAVIGFMRDLRGIASSCTRKTFYLNFLLWCFSNGNSNVSNLFTVMQESIKIWIDNADVTTPILKLLAELVMNRQSRLQYDMQTCMAVVLFKNIAKVVCEYGTRLLSLPPVPKEHHYKQRIKNTGVVCQIIKNVLSGNYLPFGVFYIYGDTCMTDTLDITFKLFYRLQEENFLVYPKLTQAVYGFLDIVTKDCTAYISKMEESYFIAIFRAIHRGICSVGKTIFYLAIVFWFQDMSTTNNYLSTNSSSFYSSSPFSNNSFADTTAISTSCSILDQVITYVFEQLTQQPGAVNMVQLCREPEGDRWRTAFEKQPNVLYEMLVSILSQILFEEVKCQWSMSRPLLGLIILTRESGRFDECKREFLRQQPESCQLELDKAFTRLMDGIAKNVTLKNKDNFTQNLSTFRKEVDIILRGGSISTDIPVTSIGSEQEYTDNMTD</sequence>
<proteinExistence type="inferred from homology"/>
<evidence type="ECO:0000256" key="3">
    <source>
        <dbReference type="ARBA" id="ARBA00009466"/>
    </source>
</evidence>
<dbReference type="Proteomes" id="UP000095281">
    <property type="component" value="Unplaced"/>
</dbReference>
<keyword evidence="9" id="KW-1185">Reference proteome</keyword>
<dbReference type="GO" id="GO:0005049">
    <property type="term" value="F:nuclear export signal receptor activity"/>
    <property type="evidence" value="ECO:0007669"/>
    <property type="project" value="InterPro"/>
</dbReference>
<feature type="domain" description="Exportin-7/Ran-binding protein 17 TPR repeats" evidence="8">
    <location>
        <begin position="417"/>
        <end position="649"/>
    </location>
</feature>
<keyword evidence="6" id="KW-0653">Protein transport</keyword>
<organism evidence="9 10">
    <name type="scientific">Meloidogyne hapla</name>
    <name type="common">Root-knot nematode worm</name>
    <dbReference type="NCBI Taxonomy" id="6305"/>
    <lineage>
        <taxon>Eukaryota</taxon>
        <taxon>Metazoa</taxon>
        <taxon>Ecdysozoa</taxon>
        <taxon>Nematoda</taxon>
        <taxon>Chromadorea</taxon>
        <taxon>Rhabditida</taxon>
        <taxon>Tylenchina</taxon>
        <taxon>Tylenchomorpha</taxon>
        <taxon>Tylenchoidea</taxon>
        <taxon>Meloidogynidae</taxon>
        <taxon>Meloidogyninae</taxon>
        <taxon>Meloidogyne</taxon>
    </lineage>
</organism>
<protein>
    <submittedName>
        <fullName evidence="10">Importin N-terminal domain-containing protein</fullName>
    </submittedName>
</protein>
<name>A0A1I8C1N7_MELHA</name>
<reference evidence="10" key="1">
    <citation type="submission" date="2016-11" db="UniProtKB">
        <authorList>
            <consortium name="WormBaseParasite"/>
        </authorList>
    </citation>
    <scope>IDENTIFICATION</scope>
</reference>
<dbReference type="InterPro" id="IPR057947">
    <property type="entry name" value="TPR_XPO7/RBP17"/>
</dbReference>
<accession>A0A1I8C1N7</accession>
<dbReference type="PANTHER" id="PTHR12596:SF2">
    <property type="entry name" value="EXPORTIN-7 ISOFORM X1"/>
    <property type="match status" value="1"/>
</dbReference>
<dbReference type="InterPro" id="IPR044189">
    <property type="entry name" value="XPO4/7-like"/>
</dbReference>
<dbReference type="GO" id="GO:0005737">
    <property type="term" value="C:cytoplasm"/>
    <property type="evidence" value="ECO:0007669"/>
    <property type="project" value="UniProtKB-SubCell"/>
</dbReference>
<dbReference type="InterPro" id="IPR011989">
    <property type="entry name" value="ARM-like"/>
</dbReference>